<protein>
    <recommendedName>
        <fullName evidence="4">Secreted protein</fullName>
    </recommendedName>
</protein>
<proteinExistence type="predicted"/>
<accession>A0ABW5SB05</accession>
<dbReference type="PROSITE" id="PS51257">
    <property type="entry name" value="PROKAR_LIPOPROTEIN"/>
    <property type="match status" value="1"/>
</dbReference>
<name>A0ABW5SB05_9FLAO</name>
<feature type="chain" id="PRO_5045773056" description="Secreted protein" evidence="1">
    <location>
        <begin position="21"/>
        <end position="216"/>
    </location>
</feature>
<evidence type="ECO:0000256" key="1">
    <source>
        <dbReference type="SAM" id="SignalP"/>
    </source>
</evidence>
<feature type="signal peptide" evidence="1">
    <location>
        <begin position="1"/>
        <end position="20"/>
    </location>
</feature>
<evidence type="ECO:0000313" key="3">
    <source>
        <dbReference type="Proteomes" id="UP001597357"/>
    </source>
</evidence>
<dbReference type="Proteomes" id="UP001597357">
    <property type="component" value="Unassembled WGS sequence"/>
</dbReference>
<evidence type="ECO:0000313" key="2">
    <source>
        <dbReference type="EMBL" id="MFD2696861.1"/>
    </source>
</evidence>
<dbReference type="RefSeq" id="WP_379043686.1">
    <property type="nucleotide sequence ID" value="NZ_JBHULZ010000009.1"/>
</dbReference>
<dbReference type="EMBL" id="JBHULZ010000009">
    <property type="protein sequence ID" value="MFD2696861.1"/>
    <property type="molecule type" value="Genomic_DNA"/>
</dbReference>
<keyword evidence="3" id="KW-1185">Reference proteome</keyword>
<keyword evidence="1" id="KW-0732">Signal</keyword>
<sequence length="216" mass="24605">MSLRILFALFLSASLFTACSVDNETPENEPLNESLESYLESFYSDSYRTGKKVNIPLPGSESLYDRTADFDGYTVTEIFVGKEERARGYLVENPQSQRISHVDVDRKQYVYTITDYNTSRVDTYSDINEIKEYDLTDQFDIIKIISDPVIPDPVTGNPVVISQGWKYTYGACNSEGWRGVYRTYYLFGFIRLTDTEPVTDESGAPVTVGCNEEYQP</sequence>
<reference evidence="3" key="1">
    <citation type="journal article" date="2019" name="Int. J. Syst. Evol. Microbiol.">
        <title>The Global Catalogue of Microorganisms (GCM) 10K type strain sequencing project: providing services to taxonomists for standard genome sequencing and annotation.</title>
        <authorList>
            <consortium name="The Broad Institute Genomics Platform"/>
            <consortium name="The Broad Institute Genome Sequencing Center for Infectious Disease"/>
            <person name="Wu L."/>
            <person name="Ma J."/>
        </authorList>
    </citation>
    <scope>NUCLEOTIDE SEQUENCE [LARGE SCALE GENOMIC DNA]</scope>
    <source>
        <strain evidence="3">KCTC 42255</strain>
    </source>
</reference>
<organism evidence="2 3">
    <name type="scientific">Mesonia sediminis</name>
    <dbReference type="NCBI Taxonomy" id="1703946"/>
    <lineage>
        <taxon>Bacteria</taxon>
        <taxon>Pseudomonadati</taxon>
        <taxon>Bacteroidota</taxon>
        <taxon>Flavobacteriia</taxon>
        <taxon>Flavobacteriales</taxon>
        <taxon>Flavobacteriaceae</taxon>
        <taxon>Mesonia</taxon>
    </lineage>
</organism>
<comment type="caution">
    <text evidence="2">The sequence shown here is derived from an EMBL/GenBank/DDBJ whole genome shotgun (WGS) entry which is preliminary data.</text>
</comment>
<gene>
    <name evidence="2" type="ORF">ACFSQ0_02555</name>
</gene>
<evidence type="ECO:0008006" key="4">
    <source>
        <dbReference type="Google" id="ProtNLM"/>
    </source>
</evidence>